<accession>A0AA91PHM9</accession>
<dbReference type="Proteomes" id="UP000193577">
    <property type="component" value="Unassembled WGS sequence"/>
</dbReference>
<reference evidence="2 3" key="1">
    <citation type="submission" date="2017-04" db="EMBL/GenBank/DDBJ databases">
        <title>The new phylogeny of genus Mycobacterium.</title>
        <authorList>
            <person name="Tortoli E."/>
            <person name="Trovato A."/>
            <person name="Cirillo D.M."/>
        </authorList>
    </citation>
    <scope>NUCLEOTIDE SEQUENCE [LARGE SCALE GENOMIC DNA]</scope>
    <source>
        <strain evidence="2 3">KCTC 19819</strain>
    </source>
</reference>
<evidence type="ECO:0000313" key="2">
    <source>
        <dbReference type="EMBL" id="OSC35848.1"/>
    </source>
</evidence>
<name>A0AA91PHM9_9MYCO</name>
<evidence type="ECO:0000259" key="1">
    <source>
        <dbReference type="Pfam" id="PF13395"/>
    </source>
</evidence>
<dbReference type="Gene3D" id="1.10.30.50">
    <property type="match status" value="1"/>
</dbReference>
<dbReference type="Pfam" id="PF13395">
    <property type="entry name" value="HNH_4"/>
    <property type="match status" value="1"/>
</dbReference>
<dbReference type="AlphaFoldDB" id="A0AA91PHM9"/>
<protein>
    <submittedName>
        <fullName evidence="2">HNH endonuclease</fullName>
    </submittedName>
</protein>
<dbReference type="CDD" id="cd00085">
    <property type="entry name" value="HNHc"/>
    <property type="match status" value="1"/>
</dbReference>
<dbReference type="InterPro" id="IPR003615">
    <property type="entry name" value="HNH_nuc"/>
</dbReference>
<keyword evidence="2" id="KW-0378">Hydrolase</keyword>
<comment type="caution">
    <text evidence="2">The sequence shown here is derived from an EMBL/GenBank/DDBJ whole genome shotgun (WGS) entry which is preliminary data.</text>
</comment>
<keyword evidence="2" id="KW-0540">Nuclease</keyword>
<sequence length="344" mass="37765">MALIDQCIEHLPDSPDDVLAVPVGDLAHRVLELYWPQVRPFHGQLLQQIHGSPNAAIPRAARTLRAQADIGETNLPIGVAQLRAPQAYEAALDEVSICLANQPLRRLQRVSGSADGDAFLYDDTVLQTTTRSAKRARGYVVTLKPGVATGLARLAGLLKPALEIMWVNDVRRMNKFLDAEVPDVAGHLFGRERVSLARVREPFKEAFGGRCFYCAAPLSADNPIDHVLPWSVVGLDGLANLVLSCAACNTDKSHALPSAPIIDRVLGRDRDVLEQIAAAITWPTQYPRVVAAARGLYLGQAPGVPTWAGYRRSERLDLGHPRWWIRVDGADHYAHRHVLDQPQP</sequence>
<proteinExistence type="predicted"/>
<keyword evidence="3" id="KW-1185">Reference proteome</keyword>
<feature type="domain" description="HNH nuclease" evidence="1">
    <location>
        <begin position="211"/>
        <end position="257"/>
    </location>
</feature>
<gene>
    <name evidence="2" type="ORF">B8W67_01165</name>
</gene>
<organism evidence="2 3">
    <name type="scientific">Mycolicibacillus koreensis</name>
    <dbReference type="NCBI Taxonomy" id="1069220"/>
    <lineage>
        <taxon>Bacteria</taxon>
        <taxon>Bacillati</taxon>
        <taxon>Actinomycetota</taxon>
        <taxon>Actinomycetes</taxon>
        <taxon>Mycobacteriales</taxon>
        <taxon>Mycobacteriaceae</taxon>
        <taxon>Mycolicibacillus</taxon>
    </lineage>
</organism>
<dbReference type="EMBL" id="NCXO01000002">
    <property type="protein sequence ID" value="OSC35848.1"/>
    <property type="molecule type" value="Genomic_DNA"/>
</dbReference>
<evidence type="ECO:0000313" key="3">
    <source>
        <dbReference type="Proteomes" id="UP000193577"/>
    </source>
</evidence>
<keyword evidence="2" id="KW-0255">Endonuclease</keyword>
<dbReference type="GO" id="GO:0004519">
    <property type="term" value="F:endonuclease activity"/>
    <property type="evidence" value="ECO:0007669"/>
    <property type="project" value="UniProtKB-KW"/>
</dbReference>